<dbReference type="OrthoDB" id="5297629at2"/>
<organism evidence="2 3">
    <name type="scientific">Williamwhitmania taraxaci</name>
    <dbReference type="NCBI Taxonomy" id="1640674"/>
    <lineage>
        <taxon>Bacteria</taxon>
        <taxon>Pseudomonadati</taxon>
        <taxon>Bacteroidota</taxon>
        <taxon>Bacteroidia</taxon>
        <taxon>Bacteroidales</taxon>
        <taxon>Williamwhitmaniaceae</taxon>
        <taxon>Williamwhitmania</taxon>
    </lineage>
</organism>
<evidence type="ECO:0000313" key="3">
    <source>
        <dbReference type="Proteomes" id="UP000199452"/>
    </source>
</evidence>
<dbReference type="RefSeq" id="WP_092436304.1">
    <property type="nucleotide sequence ID" value="NZ_FMYP01000011.1"/>
</dbReference>
<dbReference type="InterPro" id="IPR018530">
    <property type="entry name" value="SiaC"/>
</dbReference>
<dbReference type="AlphaFoldDB" id="A0A1G6HJB0"/>
<dbReference type="EMBL" id="FMYP01000011">
    <property type="protein sequence ID" value="SDB94005.1"/>
    <property type="molecule type" value="Genomic_DNA"/>
</dbReference>
<sequence length="129" mass="14733">MSPYVVQGTGETPGVVLDKEVGRFEFTGKSLPEDAKEFYGPILAWFDEYSTATNPQTILKMKMDYFNTASSKMLLEVFERIKTLHEAGSKVVIEWHYHEDDEDMYDAGQDYSDMIGVPFEFVSHQQAMA</sequence>
<proteinExistence type="predicted"/>
<keyword evidence="3" id="KW-1185">Reference proteome</keyword>
<reference evidence="2 3" key="1">
    <citation type="submission" date="2016-09" db="EMBL/GenBank/DDBJ databases">
        <authorList>
            <person name="Capua I."/>
            <person name="De Benedictis P."/>
            <person name="Joannis T."/>
            <person name="Lombin L.H."/>
            <person name="Cattoli G."/>
        </authorList>
    </citation>
    <scope>NUCLEOTIDE SEQUENCE [LARGE SCALE GENOMIC DNA]</scope>
    <source>
        <strain evidence="2 3">A7P-90m</strain>
    </source>
</reference>
<gene>
    <name evidence="2" type="ORF">SAMN05216323_101132</name>
</gene>
<feature type="domain" description="SiaC family regulatory phosphoprotein" evidence="1">
    <location>
        <begin position="7"/>
        <end position="123"/>
    </location>
</feature>
<evidence type="ECO:0000313" key="2">
    <source>
        <dbReference type="EMBL" id="SDB94005.1"/>
    </source>
</evidence>
<evidence type="ECO:0000259" key="1">
    <source>
        <dbReference type="Pfam" id="PF09345"/>
    </source>
</evidence>
<protein>
    <recommendedName>
        <fullName evidence="1">SiaC family regulatory phosphoprotein domain-containing protein</fullName>
    </recommendedName>
</protein>
<dbReference type="STRING" id="1640674.SAMN05216323_101132"/>
<accession>A0A1G6HJB0</accession>
<name>A0A1G6HJB0_9BACT</name>
<dbReference type="Pfam" id="PF09345">
    <property type="entry name" value="SiaC"/>
    <property type="match status" value="1"/>
</dbReference>
<dbReference type="Proteomes" id="UP000199452">
    <property type="component" value="Unassembled WGS sequence"/>
</dbReference>